<feature type="compositionally biased region" description="Polar residues" evidence="4">
    <location>
        <begin position="266"/>
        <end position="276"/>
    </location>
</feature>
<dbReference type="ExpressionAtlas" id="A5AR47">
    <property type="expression patterns" value="baseline and differential"/>
</dbReference>
<evidence type="ECO:0000259" key="5">
    <source>
        <dbReference type="PROSITE" id="PS51319"/>
    </source>
</evidence>
<evidence type="ECO:0000313" key="6">
    <source>
        <dbReference type="EMBL" id="CAN64814.1"/>
    </source>
</evidence>
<comment type="subcellular location">
    <subcellularLocation>
        <location evidence="1 3">Nucleus</location>
    </subcellularLocation>
</comment>
<dbReference type="InterPro" id="IPR003617">
    <property type="entry name" value="TFIIS/CRSP70_N_sub"/>
</dbReference>
<gene>
    <name evidence="6" type="ORF">VITISV_024999</name>
</gene>
<protein>
    <recommendedName>
        <fullName evidence="5">TFIIS N-terminal domain-containing protein</fullName>
    </recommendedName>
</protein>
<dbReference type="SMART" id="SM00509">
    <property type="entry name" value="TFS2N"/>
    <property type="match status" value="1"/>
</dbReference>
<proteinExistence type="predicted"/>
<dbReference type="Pfam" id="PF08711">
    <property type="entry name" value="Med26"/>
    <property type="match status" value="1"/>
</dbReference>
<evidence type="ECO:0000256" key="1">
    <source>
        <dbReference type="ARBA" id="ARBA00004123"/>
    </source>
</evidence>
<sequence>MGYIYVWEHSGGGRHIVVYWSPNFEDLYSLELDFKIFVWPEFMAGVSRRLDQIESSRQDHHPFGISTNDIVPHVPQTAQVLPLGTSHGVPFHLSIHCETTPPPTAIVLPPMIPTTNDTRLSEQEARVERLEARMRQIRLQDRASLPAKFCMPDIERYNGIGCPKIHLRLYSTIMRAHGIDDAQLVALFPMSLSGATQRWFASVEPSRLRTWEDVAHEFLTQFTFSADIDDLKSLVHAAFSVEEVIAPGLWTDIAHSPDSKGKKLVGSSSRSGEVDTISYQHQRPYQSVYVQRPYIAKTSIQPRPSHPRAATHPSPRPYAHRPARQFTPLGMTLTRAFEKLKDAGGVASGGHVLPLHWLLKNQQILGRVLGRVRRLQMPTRHFQEILKILFMSADADEDAMLRSFNKGAMSIRRSRLRWKVQRTFGRMYSYAGSALDKPPVNLHALQTCNVGKFMNHLRGHKNSDIQKKAKSLVGTWKRRVEPEMNLDDAKSGSSRHGKQRQCLLKVLIRDPLGPGPLKI</sequence>
<feature type="domain" description="TFIIS N-terminal" evidence="5">
    <location>
        <begin position="380"/>
        <end position="483"/>
    </location>
</feature>
<dbReference type="SUPFAM" id="SSF47676">
    <property type="entry name" value="Conserved domain common to transcription factors TFIIS, elongin A, CRSP70"/>
    <property type="match status" value="1"/>
</dbReference>
<organism evidence="6">
    <name type="scientific">Vitis vinifera</name>
    <name type="common">Grape</name>
    <dbReference type="NCBI Taxonomy" id="29760"/>
    <lineage>
        <taxon>Eukaryota</taxon>
        <taxon>Viridiplantae</taxon>
        <taxon>Streptophyta</taxon>
        <taxon>Embryophyta</taxon>
        <taxon>Tracheophyta</taxon>
        <taxon>Spermatophyta</taxon>
        <taxon>Magnoliopsida</taxon>
        <taxon>eudicotyledons</taxon>
        <taxon>Gunneridae</taxon>
        <taxon>Pentapetalae</taxon>
        <taxon>rosids</taxon>
        <taxon>Vitales</taxon>
        <taxon>Vitaceae</taxon>
        <taxon>Viteae</taxon>
        <taxon>Vitis</taxon>
    </lineage>
</organism>
<dbReference type="AlphaFoldDB" id="A5AR47"/>
<reference evidence="6" key="1">
    <citation type="journal article" date="2007" name="PLoS ONE">
        <title>The first genome sequence of an elite grapevine cultivar (Pinot noir Vitis vinifera L.): coping with a highly heterozygous genome.</title>
        <authorList>
            <person name="Velasco R."/>
            <person name="Zharkikh A."/>
            <person name="Troggio M."/>
            <person name="Cartwright D.A."/>
            <person name="Cestaro A."/>
            <person name="Pruss D."/>
            <person name="Pindo M."/>
            <person name="FitzGerald L.M."/>
            <person name="Vezzulli S."/>
            <person name="Reid J."/>
            <person name="Malacarne G."/>
            <person name="Iliev D."/>
            <person name="Coppola G."/>
            <person name="Wardell B."/>
            <person name="Micheletti D."/>
            <person name="Macalma T."/>
            <person name="Facci M."/>
            <person name="Mitchell J.T."/>
            <person name="Perazzolli M."/>
            <person name="Eldredge G."/>
            <person name="Gatto P."/>
            <person name="Oyzerski R."/>
            <person name="Moretto M."/>
            <person name="Gutin N."/>
            <person name="Stefanini M."/>
            <person name="Chen Y."/>
            <person name="Segala C."/>
            <person name="Davenport C."/>
            <person name="Dematte L."/>
            <person name="Mraz A."/>
            <person name="Battilana J."/>
            <person name="Stormo K."/>
            <person name="Costa F."/>
            <person name="Tao Q."/>
            <person name="Si-Ammour A."/>
            <person name="Harkins T."/>
            <person name="Lackey A."/>
            <person name="Perbost C."/>
            <person name="Taillon B."/>
            <person name="Stella A."/>
            <person name="Solovyev V."/>
            <person name="Fawcett J.A."/>
            <person name="Sterck L."/>
            <person name="Vandepoele K."/>
            <person name="Grando S.M."/>
            <person name="Toppo S."/>
            <person name="Moser C."/>
            <person name="Lanchbury J."/>
            <person name="Bogden R."/>
            <person name="Skolnick M."/>
            <person name="Sgaramella V."/>
            <person name="Bhatnagar S.K."/>
            <person name="Fontana P."/>
            <person name="Gutin A."/>
            <person name="Van de Peer Y."/>
            <person name="Salamini F."/>
            <person name="Viola R."/>
        </authorList>
    </citation>
    <scope>NUCLEOTIDE SEQUENCE</scope>
</reference>
<evidence type="ECO:0000256" key="2">
    <source>
        <dbReference type="ARBA" id="ARBA00023242"/>
    </source>
</evidence>
<dbReference type="InterPro" id="IPR035441">
    <property type="entry name" value="TFIIS/LEDGF_dom_sf"/>
</dbReference>
<dbReference type="InterPro" id="IPR017923">
    <property type="entry name" value="TFIIS_N"/>
</dbReference>
<dbReference type="Gene3D" id="1.20.930.10">
    <property type="entry name" value="Conserved domain common to transcription factors TFIIS, elongin A, CRSP70"/>
    <property type="match status" value="1"/>
</dbReference>
<dbReference type="PANTHER" id="PTHR46548">
    <property type="entry name" value="BAH AND TFIIS DOMAIN-CONTAINING PROTEIN-RELATED"/>
    <property type="match status" value="1"/>
</dbReference>
<keyword evidence="2 3" id="KW-0539">Nucleus</keyword>
<evidence type="ECO:0000256" key="3">
    <source>
        <dbReference type="PROSITE-ProRule" id="PRU00649"/>
    </source>
</evidence>
<dbReference type="PROSITE" id="PS51319">
    <property type="entry name" value="TFIIS_N"/>
    <property type="match status" value="1"/>
</dbReference>
<dbReference type="GO" id="GO:0005634">
    <property type="term" value="C:nucleus"/>
    <property type="evidence" value="ECO:0007669"/>
    <property type="project" value="UniProtKB-SubCell"/>
</dbReference>
<evidence type="ECO:0000256" key="4">
    <source>
        <dbReference type="SAM" id="MobiDB-lite"/>
    </source>
</evidence>
<feature type="region of interest" description="Disordered" evidence="4">
    <location>
        <begin position="257"/>
        <end position="276"/>
    </location>
</feature>
<dbReference type="PANTHER" id="PTHR46548:SF2">
    <property type="entry name" value="BAH DOMAIN-CONTAINING PROTEIN"/>
    <property type="match status" value="1"/>
</dbReference>
<dbReference type="EMBL" id="AM432718">
    <property type="protein sequence ID" value="CAN64814.1"/>
    <property type="molecule type" value="Genomic_DNA"/>
</dbReference>
<feature type="region of interest" description="Disordered" evidence="4">
    <location>
        <begin position="300"/>
        <end position="322"/>
    </location>
</feature>
<name>A5AR47_VITVI</name>
<accession>A5AR47</accession>